<dbReference type="InterPro" id="IPR004401">
    <property type="entry name" value="YbaB/EbfC"/>
</dbReference>
<dbReference type="GO" id="GO:0003677">
    <property type="term" value="F:DNA binding"/>
    <property type="evidence" value="ECO:0007669"/>
    <property type="project" value="InterPro"/>
</dbReference>
<dbReference type="AlphaFoldDB" id="A0A381PNA1"/>
<organism evidence="1">
    <name type="scientific">marine metagenome</name>
    <dbReference type="NCBI Taxonomy" id="408172"/>
    <lineage>
        <taxon>unclassified sequences</taxon>
        <taxon>metagenomes</taxon>
        <taxon>ecological metagenomes</taxon>
    </lineage>
</organism>
<dbReference type="Gene3D" id="3.30.1310.10">
    <property type="entry name" value="Nucleoid-associated protein YbaB-like domain"/>
    <property type="match status" value="1"/>
</dbReference>
<gene>
    <name evidence="1" type="ORF">METZ01_LOCUS20383</name>
</gene>
<dbReference type="EMBL" id="UINC01001015">
    <property type="protein sequence ID" value="SUZ67529.1"/>
    <property type="molecule type" value="Genomic_DNA"/>
</dbReference>
<dbReference type="Pfam" id="PF02575">
    <property type="entry name" value="YbaB_DNA_bd"/>
    <property type="match status" value="1"/>
</dbReference>
<evidence type="ECO:0000313" key="1">
    <source>
        <dbReference type="EMBL" id="SUZ67529.1"/>
    </source>
</evidence>
<sequence>MSENLANEQRLLQMQDLQDRLIEQRQEISATPAEGSAGGGAIKVSMQADGTVLGVAIGADVVDSGDVGLLEELVTVAFRDVLKECGNTQAVAIARLNPLTLPGQGG</sequence>
<accession>A0A381PNA1</accession>
<dbReference type="InterPro" id="IPR036894">
    <property type="entry name" value="YbaB-like_sf"/>
</dbReference>
<protein>
    <recommendedName>
        <fullName evidence="2">Nucleoid-associated protein</fullName>
    </recommendedName>
</protein>
<dbReference type="SUPFAM" id="SSF82607">
    <property type="entry name" value="YbaB-like"/>
    <property type="match status" value="1"/>
</dbReference>
<name>A0A381PNA1_9ZZZZ</name>
<evidence type="ECO:0008006" key="2">
    <source>
        <dbReference type="Google" id="ProtNLM"/>
    </source>
</evidence>
<proteinExistence type="predicted"/>
<reference evidence="1" key="1">
    <citation type="submission" date="2018-05" db="EMBL/GenBank/DDBJ databases">
        <authorList>
            <person name="Lanie J.A."/>
            <person name="Ng W.-L."/>
            <person name="Kazmierczak K.M."/>
            <person name="Andrzejewski T.M."/>
            <person name="Davidsen T.M."/>
            <person name="Wayne K.J."/>
            <person name="Tettelin H."/>
            <person name="Glass J.I."/>
            <person name="Rusch D."/>
            <person name="Podicherti R."/>
            <person name="Tsui H.-C.T."/>
            <person name="Winkler M.E."/>
        </authorList>
    </citation>
    <scope>NUCLEOTIDE SEQUENCE</scope>
</reference>